<proteinExistence type="predicted"/>
<protein>
    <submittedName>
        <fullName evidence="1">Uncharacterized protein</fullName>
    </submittedName>
</protein>
<evidence type="ECO:0000313" key="1">
    <source>
        <dbReference type="EMBL" id="GBP98370.1"/>
    </source>
</evidence>
<dbReference type="OrthoDB" id="7489828at2759"/>
<dbReference type="EMBL" id="BGZK01003129">
    <property type="protein sequence ID" value="GBP98370.1"/>
    <property type="molecule type" value="Genomic_DNA"/>
</dbReference>
<accession>A0A4C2AE90</accession>
<keyword evidence="2" id="KW-1185">Reference proteome</keyword>
<name>A0A4C2AE90_EUMVA</name>
<evidence type="ECO:0000313" key="2">
    <source>
        <dbReference type="Proteomes" id="UP000299102"/>
    </source>
</evidence>
<dbReference type="AlphaFoldDB" id="A0A4C2AE90"/>
<dbReference type="Proteomes" id="UP000299102">
    <property type="component" value="Unassembled WGS sequence"/>
</dbReference>
<organism evidence="1 2">
    <name type="scientific">Eumeta variegata</name>
    <name type="common">Bagworm moth</name>
    <name type="synonym">Eumeta japonica</name>
    <dbReference type="NCBI Taxonomy" id="151549"/>
    <lineage>
        <taxon>Eukaryota</taxon>
        <taxon>Metazoa</taxon>
        <taxon>Ecdysozoa</taxon>
        <taxon>Arthropoda</taxon>
        <taxon>Hexapoda</taxon>
        <taxon>Insecta</taxon>
        <taxon>Pterygota</taxon>
        <taxon>Neoptera</taxon>
        <taxon>Endopterygota</taxon>
        <taxon>Lepidoptera</taxon>
        <taxon>Glossata</taxon>
        <taxon>Ditrysia</taxon>
        <taxon>Tineoidea</taxon>
        <taxon>Psychidae</taxon>
        <taxon>Oiketicinae</taxon>
        <taxon>Eumeta</taxon>
    </lineage>
</organism>
<comment type="caution">
    <text evidence="1">The sequence shown here is derived from an EMBL/GenBank/DDBJ whole genome shotgun (WGS) entry which is preliminary data.</text>
</comment>
<sequence length="125" mass="14146">MARHGSNNIAHDTLKAHRTFLFETVTKKIVTGAHVFHLEELEISSGLGKDKGVIVPSHNTFKDSCVGHYRHCTLGSHARRLGLPYSDFCRSCLLEEKKIVLHLLGTCRALDDFHFRRLILHCDAK</sequence>
<reference evidence="1 2" key="1">
    <citation type="journal article" date="2019" name="Commun. Biol.">
        <title>The bagworm genome reveals a unique fibroin gene that provides high tensile strength.</title>
        <authorList>
            <person name="Kono N."/>
            <person name="Nakamura H."/>
            <person name="Ohtoshi R."/>
            <person name="Tomita M."/>
            <person name="Numata K."/>
            <person name="Arakawa K."/>
        </authorList>
    </citation>
    <scope>NUCLEOTIDE SEQUENCE [LARGE SCALE GENOMIC DNA]</scope>
</reference>
<gene>
    <name evidence="1" type="ORF">EVAR_72873_1</name>
</gene>